<dbReference type="AlphaFoldDB" id="A0A0H2RSE3"/>
<name>A0A0H2RSE3_9AGAM</name>
<keyword evidence="2" id="KW-1185">Reference proteome</keyword>
<organism evidence="1 2">
    <name type="scientific">Schizopora paradoxa</name>
    <dbReference type="NCBI Taxonomy" id="27342"/>
    <lineage>
        <taxon>Eukaryota</taxon>
        <taxon>Fungi</taxon>
        <taxon>Dikarya</taxon>
        <taxon>Basidiomycota</taxon>
        <taxon>Agaricomycotina</taxon>
        <taxon>Agaricomycetes</taxon>
        <taxon>Hymenochaetales</taxon>
        <taxon>Schizoporaceae</taxon>
        <taxon>Schizopora</taxon>
    </lineage>
</organism>
<gene>
    <name evidence="1" type="ORF">SCHPADRAFT_314867</name>
</gene>
<evidence type="ECO:0000313" key="1">
    <source>
        <dbReference type="EMBL" id="KLO14502.1"/>
    </source>
</evidence>
<reference evidence="1 2" key="1">
    <citation type="submission" date="2015-04" db="EMBL/GenBank/DDBJ databases">
        <title>Complete genome sequence of Schizopora paradoxa KUC8140, a cosmopolitan wood degrader in East Asia.</title>
        <authorList>
            <consortium name="DOE Joint Genome Institute"/>
            <person name="Min B."/>
            <person name="Park H."/>
            <person name="Jang Y."/>
            <person name="Kim J.-J."/>
            <person name="Kim K.H."/>
            <person name="Pangilinan J."/>
            <person name="Lipzen A."/>
            <person name="Riley R."/>
            <person name="Grigoriev I.V."/>
            <person name="Spatafora J.W."/>
            <person name="Choi I.-G."/>
        </authorList>
    </citation>
    <scope>NUCLEOTIDE SEQUENCE [LARGE SCALE GENOMIC DNA]</scope>
    <source>
        <strain evidence="1 2">KUC8140</strain>
    </source>
</reference>
<dbReference type="Proteomes" id="UP000053477">
    <property type="component" value="Unassembled WGS sequence"/>
</dbReference>
<protein>
    <submittedName>
        <fullName evidence="1">Uncharacterized protein</fullName>
    </submittedName>
</protein>
<dbReference type="InParanoid" id="A0A0H2RSE3"/>
<proteinExistence type="predicted"/>
<sequence length="104" mass="11338">MALANVCTIRCQIVQSSMISTLLTFNSLANGISFMLSSFLTNPKAYLICDSHVQKLCRGEFVSCSTTVTSSPILVRPGDCRLSLLQTTLRALSSTLLTCGFRLR</sequence>
<evidence type="ECO:0000313" key="2">
    <source>
        <dbReference type="Proteomes" id="UP000053477"/>
    </source>
</evidence>
<accession>A0A0H2RSE3</accession>
<dbReference type="EMBL" id="KQ085943">
    <property type="protein sequence ID" value="KLO14502.1"/>
    <property type="molecule type" value="Genomic_DNA"/>
</dbReference>